<feature type="compositionally biased region" description="Acidic residues" evidence="5">
    <location>
        <begin position="51"/>
        <end position="69"/>
    </location>
</feature>
<dbReference type="Pfam" id="PF03517">
    <property type="entry name" value="Voldacs"/>
    <property type="match status" value="1"/>
</dbReference>
<comment type="subcellular location">
    <subcellularLocation>
        <location evidence="2">Cytoplasm</location>
    </subcellularLocation>
    <subcellularLocation>
        <location evidence="1">Nucleus</location>
    </subcellularLocation>
</comment>
<dbReference type="InterPro" id="IPR011993">
    <property type="entry name" value="PH-like_dom_sf"/>
</dbReference>
<feature type="compositionally biased region" description="Acidic residues" evidence="5">
    <location>
        <begin position="100"/>
        <end position="113"/>
    </location>
</feature>
<evidence type="ECO:0000256" key="1">
    <source>
        <dbReference type="ARBA" id="ARBA00004123"/>
    </source>
</evidence>
<organism evidence="6">
    <name type="scientific">Timema douglasi</name>
    <name type="common">Walking stick</name>
    <dbReference type="NCBI Taxonomy" id="61478"/>
    <lineage>
        <taxon>Eukaryota</taxon>
        <taxon>Metazoa</taxon>
        <taxon>Ecdysozoa</taxon>
        <taxon>Arthropoda</taxon>
        <taxon>Hexapoda</taxon>
        <taxon>Insecta</taxon>
        <taxon>Pterygota</taxon>
        <taxon>Neoptera</taxon>
        <taxon>Polyneoptera</taxon>
        <taxon>Phasmatodea</taxon>
        <taxon>Timematodea</taxon>
        <taxon>Timematoidea</taxon>
        <taxon>Timematidae</taxon>
        <taxon>Timema</taxon>
    </lineage>
</organism>
<dbReference type="GO" id="GO:0005829">
    <property type="term" value="C:cytosol"/>
    <property type="evidence" value="ECO:0007669"/>
    <property type="project" value="TreeGrafter"/>
</dbReference>
<feature type="region of interest" description="Disordered" evidence="5">
    <location>
        <begin position="1"/>
        <end position="26"/>
    </location>
</feature>
<dbReference type="PANTHER" id="PTHR21399">
    <property type="entry name" value="CHLORIDE CONDUCTANCE REGULATORY PROTEIN ICLN"/>
    <property type="match status" value="1"/>
</dbReference>
<dbReference type="GO" id="GO:0034715">
    <property type="term" value="C:pICln-Sm protein complex"/>
    <property type="evidence" value="ECO:0007669"/>
    <property type="project" value="TreeGrafter"/>
</dbReference>
<feature type="region of interest" description="Disordered" evidence="5">
    <location>
        <begin position="42"/>
        <end position="113"/>
    </location>
</feature>
<sequence length="113" mass="12309">MGQPAPPKDDSEDDESDPGMTEMRFVPDDKAMLDAMFHAMTQCQALHPDPEDSASDDDIFEDADEDEEEGGYHLGSGDAPVILSTEQGQRETANGNPQDEPMEMDGQFEDADG</sequence>
<dbReference type="AlphaFoldDB" id="A0A7R8Z861"/>
<dbReference type="InterPro" id="IPR039924">
    <property type="entry name" value="ICln/Lot5/Saf5"/>
</dbReference>
<dbReference type="EMBL" id="OA567201">
    <property type="protein sequence ID" value="CAD7200026.1"/>
    <property type="molecule type" value="Genomic_DNA"/>
</dbReference>
<dbReference type="Gene3D" id="2.30.29.30">
    <property type="entry name" value="Pleckstrin-homology domain (PH domain)/Phosphotyrosine-binding domain (PTB)"/>
    <property type="match status" value="1"/>
</dbReference>
<evidence type="ECO:0000256" key="2">
    <source>
        <dbReference type="ARBA" id="ARBA00004496"/>
    </source>
</evidence>
<evidence type="ECO:0000313" key="6">
    <source>
        <dbReference type="EMBL" id="CAD7200026.1"/>
    </source>
</evidence>
<gene>
    <name evidence="6" type="ORF">TDIB3V08_LOCUS6260</name>
</gene>
<feature type="compositionally biased region" description="Polar residues" evidence="5">
    <location>
        <begin position="84"/>
        <end position="97"/>
    </location>
</feature>
<dbReference type="GO" id="GO:0005681">
    <property type="term" value="C:spliceosomal complex"/>
    <property type="evidence" value="ECO:0007669"/>
    <property type="project" value="TreeGrafter"/>
</dbReference>
<accession>A0A7R8Z861</accession>
<keyword evidence="3" id="KW-0963">Cytoplasm</keyword>
<dbReference type="PANTHER" id="PTHR21399:SF0">
    <property type="entry name" value="METHYLOSOME SUBUNIT PICLN"/>
    <property type="match status" value="1"/>
</dbReference>
<proteinExistence type="predicted"/>
<keyword evidence="4" id="KW-0539">Nucleus</keyword>
<evidence type="ECO:0008006" key="7">
    <source>
        <dbReference type="Google" id="ProtNLM"/>
    </source>
</evidence>
<dbReference type="GO" id="GO:0000387">
    <property type="term" value="P:spliceosomal snRNP assembly"/>
    <property type="evidence" value="ECO:0007669"/>
    <property type="project" value="TreeGrafter"/>
</dbReference>
<name>A0A7R8Z861_TIMDO</name>
<evidence type="ECO:0000256" key="5">
    <source>
        <dbReference type="SAM" id="MobiDB-lite"/>
    </source>
</evidence>
<reference evidence="6" key="1">
    <citation type="submission" date="2020-11" db="EMBL/GenBank/DDBJ databases">
        <authorList>
            <person name="Tran Van P."/>
        </authorList>
    </citation>
    <scope>NUCLEOTIDE SEQUENCE</scope>
</reference>
<evidence type="ECO:0000256" key="3">
    <source>
        <dbReference type="ARBA" id="ARBA00022490"/>
    </source>
</evidence>
<dbReference type="GO" id="GO:0045292">
    <property type="term" value="P:mRNA cis splicing, via spliceosome"/>
    <property type="evidence" value="ECO:0007669"/>
    <property type="project" value="TreeGrafter"/>
</dbReference>
<evidence type="ECO:0000256" key="4">
    <source>
        <dbReference type="ARBA" id="ARBA00023242"/>
    </source>
</evidence>
<protein>
    <recommendedName>
        <fullName evidence="7">Methylosome subunit pICln</fullName>
    </recommendedName>
</protein>